<feature type="domain" description="WW" evidence="5">
    <location>
        <begin position="290"/>
        <end position="322"/>
    </location>
</feature>
<name>A0A8H4RQU7_9HELO</name>
<evidence type="ECO:0000313" key="7">
    <source>
        <dbReference type="EMBL" id="KAF4634399.1"/>
    </source>
</evidence>
<feature type="domain" description="WW" evidence="5">
    <location>
        <begin position="456"/>
        <end position="489"/>
    </location>
</feature>
<dbReference type="GO" id="GO:0005509">
    <property type="term" value="F:calcium ion binding"/>
    <property type="evidence" value="ECO:0007669"/>
    <property type="project" value="InterPro"/>
</dbReference>
<dbReference type="PANTHER" id="PTHR23048">
    <property type="entry name" value="MYOSIN LIGHT CHAIN 1, 3"/>
    <property type="match status" value="1"/>
</dbReference>
<evidence type="ECO:0000259" key="5">
    <source>
        <dbReference type="PROSITE" id="PS50020"/>
    </source>
</evidence>
<dbReference type="InterPro" id="IPR001202">
    <property type="entry name" value="WW_dom"/>
</dbReference>
<keyword evidence="3" id="KW-0106">Calcium</keyword>
<evidence type="ECO:0000256" key="2">
    <source>
        <dbReference type="ARBA" id="ARBA00022737"/>
    </source>
</evidence>
<dbReference type="FunFam" id="1.10.238.10:FF:000001">
    <property type="entry name" value="Calmodulin 1"/>
    <property type="match status" value="1"/>
</dbReference>
<feature type="domain" description="EF-hand" evidence="6">
    <location>
        <begin position="648"/>
        <end position="680"/>
    </location>
</feature>
<feature type="domain" description="EF-hand" evidence="6">
    <location>
        <begin position="539"/>
        <end position="574"/>
    </location>
</feature>
<dbReference type="PROSITE" id="PS00018">
    <property type="entry name" value="EF_HAND_1"/>
    <property type="match status" value="4"/>
</dbReference>
<dbReference type="SMART" id="SM00054">
    <property type="entry name" value="EFh"/>
    <property type="match status" value="4"/>
</dbReference>
<feature type="domain" description="WW" evidence="5">
    <location>
        <begin position="415"/>
        <end position="448"/>
    </location>
</feature>
<dbReference type="InterPro" id="IPR018247">
    <property type="entry name" value="EF_Hand_1_Ca_BS"/>
</dbReference>
<evidence type="ECO:0000256" key="3">
    <source>
        <dbReference type="ARBA" id="ARBA00022837"/>
    </source>
</evidence>
<dbReference type="PROSITE" id="PS50020">
    <property type="entry name" value="WW_DOMAIN_2"/>
    <property type="match status" value="4"/>
</dbReference>
<dbReference type="PANTHER" id="PTHR23048:SF0">
    <property type="entry name" value="CALMODULIN LIKE 3"/>
    <property type="match status" value="1"/>
</dbReference>
<gene>
    <name evidence="7" type="ORF">G7Y89_g3712</name>
</gene>
<evidence type="ECO:0000259" key="6">
    <source>
        <dbReference type="PROSITE" id="PS50222"/>
    </source>
</evidence>
<dbReference type="InterPro" id="IPR036020">
    <property type="entry name" value="WW_dom_sf"/>
</dbReference>
<reference evidence="7 8" key="1">
    <citation type="submission" date="2020-03" db="EMBL/GenBank/DDBJ databases">
        <title>Draft Genome Sequence of Cudoniella acicularis.</title>
        <authorList>
            <person name="Buettner E."/>
            <person name="Kellner H."/>
        </authorList>
    </citation>
    <scope>NUCLEOTIDE SEQUENCE [LARGE SCALE GENOMIC DNA]</scope>
    <source>
        <strain evidence="7 8">DSM 108380</strain>
    </source>
</reference>
<dbReference type="InterPro" id="IPR002048">
    <property type="entry name" value="EF_hand_dom"/>
</dbReference>
<dbReference type="Gene3D" id="1.10.238.10">
    <property type="entry name" value="EF-hand"/>
    <property type="match status" value="2"/>
</dbReference>
<accession>A0A8H4RQU7</accession>
<dbReference type="AlphaFoldDB" id="A0A8H4RQU7"/>
<dbReference type="SMART" id="SM00456">
    <property type="entry name" value="WW"/>
    <property type="match status" value="3"/>
</dbReference>
<feature type="domain" description="WW" evidence="5">
    <location>
        <begin position="370"/>
        <end position="404"/>
    </location>
</feature>
<dbReference type="SUPFAM" id="SSF47473">
    <property type="entry name" value="EF-hand"/>
    <property type="match status" value="1"/>
</dbReference>
<dbReference type="Pfam" id="PF13499">
    <property type="entry name" value="EF-hand_7"/>
    <property type="match status" value="2"/>
</dbReference>
<dbReference type="CDD" id="cd00201">
    <property type="entry name" value="WW"/>
    <property type="match status" value="1"/>
</dbReference>
<proteinExistence type="predicted"/>
<feature type="domain" description="EF-hand" evidence="6">
    <location>
        <begin position="575"/>
        <end position="610"/>
    </location>
</feature>
<evidence type="ECO:0000313" key="8">
    <source>
        <dbReference type="Proteomes" id="UP000566819"/>
    </source>
</evidence>
<dbReference type="CDD" id="cd00051">
    <property type="entry name" value="EFh"/>
    <property type="match status" value="2"/>
</dbReference>
<dbReference type="InterPro" id="IPR011992">
    <property type="entry name" value="EF-hand-dom_pair"/>
</dbReference>
<evidence type="ECO:0000256" key="4">
    <source>
        <dbReference type="SAM" id="MobiDB-lite"/>
    </source>
</evidence>
<dbReference type="OrthoDB" id="7464126at2759"/>
<feature type="compositionally biased region" description="Polar residues" evidence="4">
    <location>
        <begin position="155"/>
        <end position="176"/>
    </location>
</feature>
<dbReference type="SUPFAM" id="SSF51045">
    <property type="entry name" value="WW domain"/>
    <property type="match status" value="2"/>
</dbReference>
<sequence length="680" mass="76221">MAFAPSVGDLVRAGRLAFDLYRACESAPDIFQEAAQQCLSIYIAIGHAQRCLPQQTAKSDHISRENAHKLLTVTTACWHTLKQLQGLLKNYQSLGTAAPKIWDSFKFGARGIKDDLADVRLNLGVHLHSLSVLMLGLQGERLGAMQQSLDRIETNSQRNLPGVPRSSNDSLNASQEHANRESSDYQQSLQQALAQKKNALEEKLVEFSGLQTSLILCSAADQASIQIPENVVRYSRHDEGLSQVPEGWQRIQVSPDKYQYKYLLGNRRISSRIYDFKCPFEPTLELVSNTSLPEGWVESGSGRRKYYLHLKTDVKCFERPVLKIKDFSEAHYVGWISCTGLPLDLDDICSVELANALFVDREAPLDDIQASLPSGWQDLFDNDTGRPMYIFSSPGERSWKTTVHPTYFCSNKQSPRLPPGWDYRLDSWGNIFYVSHHTSSAQKLHPEEDVMVDSTTGLPLGWKEITDHNGIRYYFHRATLRATYQGSSINSESEDQTFVLQHAPRTGEVPPIKKALPSPAGGRSLTKEQAAEVGTFTPEQVNEFKRVFSLFDQNNDGDITAKELGDVMRSLGQSPSESELQDIVDEGDIDKDGTIDFTEFLLMMASKSKDVDPEEELRAAFNVFDRDHNGVISAAELREVMISLGETLTPAELDEIMREVDADGNGTIDFEEFLQVLKRT</sequence>
<dbReference type="InterPro" id="IPR050230">
    <property type="entry name" value="CALM/Myosin/TropC-like"/>
</dbReference>
<dbReference type="Proteomes" id="UP000566819">
    <property type="component" value="Unassembled WGS sequence"/>
</dbReference>
<dbReference type="EMBL" id="JAAMPI010000187">
    <property type="protein sequence ID" value="KAF4634399.1"/>
    <property type="molecule type" value="Genomic_DNA"/>
</dbReference>
<feature type="region of interest" description="Disordered" evidence="4">
    <location>
        <begin position="155"/>
        <end position="186"/>
    </location>
</feature>
<dbReference type="GO" id="GO:0016460">
    <property type="term" value="C:myosin II complex"/>
    <property type="evidence" value="ECO:0007669"/>
    <property type="project" value="TreeGrafter"/>
</dbReference>
<keyword evidence="2" id="KW-0677">Repeat</keyword>
<organism evidence="7 8">
    <name type="scientific">Cudoniella acicularis</name>
    <dbReference type="NCBI Taxonomy" id="354080"/>
    <lineage>
        <taxon>Eukaryota</taxon>
        <taxon>Fungi</taxon>
        <taxon>Dikarya</taxon>
        <taxon>Ascomycota</taxon>
        <taxon>Pezizomycotina</taxon>
        <taxon>Leotiomycetes</taxon>
        <taxon>Helotiales</taxon>
        <taxon>Tricladiaceae</taxon>
        <taxon>Cudoniella</taxon>
    </lineage>
</organism>
<comment type="caution">
    <text evidence="7">The sequence shown here is derived from an EMBL/GenBank/DDBJ whole genome shotgun (WGS) entry which is preliminary data.</text>
</comment>
<dbReference type="PROSITE" id="PS50222">
    <property type="entry name" value="EF_HAND_2"/>
    <property type="match status" value="4"/>
</dbReference>
<protein>
    <recommendedName>
        <fullName evidence="1">Calmodulin</fullName>
    </recommendedName>
</protein>
<feature type="domain" description="EF-hand" evidence="6">
    <location>
        <begin position="612"/>
        <end position="647"/>
    </location>
</feature>
<evidence type="ECO:0000256" key="1">
    <source>
        <dbReference type="ARBA" id="ARBA00020786"/>
    </source>
</evidence>
<keyword evidence="8" id="KW-1185">Reference proteome</keyword>